<dbReference type="InterPro" id="IPR003593">
    <property type="entry name" value="AAA+_ATPase"/>
</dbReference>
<feature type="transmembrane region" description="Helical" evidence="7">
    <location>
        <begin position="163"/>
        <end position="181"/>
    </location>
</feature>
<dbReference type="InterPro" id="IPR039421">
    <property type="entry name" value="Type_1_exporter"/>
</dbReference>
<dbReference type="Gene3D" id="3.40.50.300">
    <property type="entry name" value="P-loop containing nucleotide triphosphate hydrolases"/>
    <property type="match status" value="1"/>
</dbReference>
<feature type="transmembrane region" description="Helical" evidence="7">
    <location>
        <begin position="137"/>
        <end position="157"/>
    </location>
</feature>
<dbReference type="InterPro" id="IPR011527">
    <property type="entry name" value="ABC1_TM_dom"/>
</dbReference>
<feature type="domain" description="ABC transporter" evidence="8">
    <location>
        <begin position="336"/>
        <end position="546"/>
    </location>
</feature>
<feature type="transmembrane region" description="Helical" evidence="7">
    <location>
        <begin position="277"/>
        <end position="296"/>
    </location>
</feature>
<evidence type="ECO:0000256" key="1">
    <source>
        <dbReference type="ARBA" id="ARBA00004651"/>
    </source>
</evidence>
<feature type="transmembrane region" description="Helical" evidence="7">
    <location>
        <begin position="12"/>
        <end position="36"/>
    </location>
</feature>
<evidence type="ECO:0000313" key="10">
    <source>
        <dbReference type="EMBL" id="MDO6454110.1"/>
    </source>
</evidence>
<evidence type="ECO:0000256" key="4">
    <source>
        <dbReference type="ARBA" id="ARBA00022840"/>
    </source>
</evidence>
<dbReference type="PANTHER" id="PTHR24221">
    <property type="entry name" value="ATP-BINDING CASSETTE SUB-FAMILY B"/>
    <property type="match status" value="1"/>
</dbReference>
<dbReference type="InterPro" id="IPR036640">
    <property type="entry name" value="ABC1_TM_sf"/>
</dbReference>
<keyword evidence="2 7" id="KW-0812">Transmembrane</keyword>
<keyword evidence="3" id="KW-0547">Nucleotide-binding</keyword>
<dbReference type="GO" id="GO:0005524">
    <property type="term" value="F:ATP binding"/>
    <property type="evidence" value="ECO:0007669"/>
    <property type="project" value="UniProtKB-KW"/>
</dbReference>
<dbReference type="InterPro" id="IPR017871">
    <property type="entry name" value="ABC_transporter-like_CS"/>
</dbReference>
<dbReference type="PROSITE" id="PS50929">
    <property type="entry name" value="ABC_TM1F"/>
    <property type="match status" value="1"/>
</dbReference>
<name>A0AAW7XMR2_9GAMM</name>
<dbReference type="Proteomes" id="UP001169862">
    <property type="component" value="Unassembled WGS sequence"/>
</dbReference>
<reference evidence="10" key="1">
    <citation type="submission" date="2023-07" db="EMBL/GenBank/DDBJ databases">
        <title>Genome content predicts the carbon catabolic preferences of heterotrophic bacteria.</title>
        <authorList>
            <person name="Gralka M."/>
        </authorList>
    </citation>
    <scope>NUCLEOTIDE SEQUENCE</scope>
    <source>
        <strain evidence="10">I2M16</strain>
    </source>
</reference>
<dbReference type="GO" id="GO:0140359">
    <property type="term" value="F:ABC-type transporter activity"/>
    <property type="evidence" value="ECO:0007669"/>
    <property type="project" value="InterPro"/>
</dbReference>
<evidence type="ECO:0000313" key="11">
    <source>
        <dbReference type="Proteomes" id="UP001169862"/>
    </source>
</evidence>
<dbReference type="Gene3D" id="1.20.1560.10">
    <property type="entry name" value="ABC transporter type 1, transmembrane domain"/>
    <property type="match status" value="1"/>
</dbReference>
<organism evidence="10 11">
    <name type="scientific">Neptunomonas phycophila</name>
    <dbReference type="NCBI Taxonomy" id="1572645"/>
    <lineage>
        <taxon>Bacteria</taxon>
        <taxon>Pseudomonadati</taxon>
        <taxon>Pseudomonadota</taxon>
        <taxon>Gammaproteobacteria</taxon>
        <taxon>Oceanospirillales</taxon>
        <taxon>Oceanospirillaceae</taxon>
        <taxon>Neptunomonas</taxon>
    </lineage>
</organism>
<evidence type="ECO:0000259" key="8">
    <source>
        <dbReference type="PROSITE" id="PS50893"/>
    </source>
</evidence>
<sequence length="547" mass="60485">MKLHKLSLKHLLTASLTGLVMSGLLGLISSIAGVALLGVSGWFISAAGLAGGLLFFNYFTPGAIIRLMAILRTAGKYGEQVFAHSHLLDLLRLLRLWVWDQRADRDPALVSKESKGDLLQRIVADVDQIIRWPLMVFFPWLYALGAYCLVICLAFYINASLGWPLLVGAILHLCVIPCLLMRWGLKRVYSSQVLGIHRRSRFISVFSSLITLTIRGNWSSYSSRLHQLDNRQRKNDKQIQMLLSVAKFSINLVTIALLTLLVTLAVQYESSNKHFTLIDGIDAAWFVGLLLSLLALNELMTPLAQLFLAHAQAKVGLKRLKQIEVQVKPKSNLAISHIDTLSFKNWKGVHLPSLLGSPIVSMSLKVGDTLAIIGKSGCGKSTLLSSMAGECYSQGLSLINDQVIDLYGEPAYQAYVSYLPQSPYIFQQSVAANIRLGKPEASDEEVLKALAAVKLDDWARGLPQGMYTFLSAQGKDLSGGQIKRLALARLLIRKAHILLLDEPFDGLDQGTIEHLITSLEGEYKPNILVFISHIDTRLNERAKSLHL</sequence>
<comment type="caution">
    <text evidence="10">The sequence shown here is derived from an EMBL/GenBank/DDBJ whole genome shotgun (WGS) entry which is preliminary data.</text>
</comment>
<feature type="domain" description="ABC transmembrane type-1" evidence="9">
    <location>
        <begin position="20"/>
        <end position="312"/>
    </location>
</feature>
<evidence type="ECO:0000256" key="6">
    <source>
        <dbReference type="ARBA" id="ARBA00023136"/>
    </source>
</evidence>
<protein>
    <submittedName>
        <fullName evidence="10">ATP-binding cassette domain-containing protein</fullName>
    </submittedName>
</protein>
<dbReference type="InterPro" id="IPR003439">
    <property type="entry name" value="ABC_transporter-like_ATP-bd"/>
</dbReference>
<dbReference type="SUPFAM" id="SSF90123">
    <property type="entry name" value="ABC transporter transmembrane region"/>
    <property type="match status" value="1"/>
</dbReference>
<dbReference type="GO" id="GO:0034040">
    <property type="term" value="F:ATPase-coupled lipid transmembrane transporter activity"/>
    <property type="evidence" value="ECO:0007669"/>
    <property type="project" value="TreeGrafter"/>
</dbReference>
<accession>A0AAW7XMR2</accession>
<comment type="subcellular location">
    <subcellularLocation>
        <location evidence="1">Cell membrane</location>
        <topology evidence="1">Multi-pass membrane protein</topology>
    </subcellularLocation>
</comment>
<evidence type="ECO:0000259" key="9">
    <source>
        <dbReference type="PROSITE" id="PS50929"/>
    </source>
</evidence>
<evidence type="ECO:0000256" key="7">
    <source>
        <dbReference type="SAM" id="Phobius"/>
    </source>
</evidence>
<dbReference type="GO" id="GO:0005886">
    <property type="term" value="C:plasma membrane"/>
    <property type="evidence" value="ECO:0007669"/>
    <property type="project" value="UniProtKB-SubCell"/>
</dbReference>
<dbReference type="PANTHER" id="PTHR24221:SF654">
    <property type="entry name" value="ATP-BINDING CASSETTE SUB-FAMILY B MEMBER 6"/>
    <property type="match status" value="1"/>
</dbReference>
<dbReference type="PROSITE" id="PS00211">
    <property type="entry name" value="ABC_TRANSPORTER_1"/>
    <property type="match status" value="1"/>
</dbReference>
<evidence type="ECO:0000256" key="3">
    <source>
        <dbReference type="ARBA" id="ARBA00022741"/>
    </source>
</evidence>
<keyword evidence="4 10" id="KW-0067">ATP-binding</keyword>
<gene>
    <name evidence="10" type="ORF">Q4490_11100</name>
</gene>
<dbReference type="InterPro" id="IPR027417">
    <property type="entry name" value="P-loop_NTPase"/>
</dbReference>
<dbReference type="AlphaFoldDB" id="A0AAW7XMR2"/>
<proteinExistence type="predicted"/>
<keyword evidence="5 7" id="KW-1133">Transmembrane helix</keyword>
<dbReference type="PROSITE" id="PS50893">
    <property type="entry name" value="ABC_TRANSPORTER_2"/>
    <property type="match status" value="1"/>
</dbReference>
<dbReference type="GO" id="GO:0016887">
    <property type="term" value="F:ATP hydrolysis activity"/>
    <property type="evidence" value="ECO:0007669"/>
    <property type="project" value="InterPro"/>
</dbReference>
<evidence type="ECO:0000256" key="5">
    <source>
        <dbReference type="ARBA" id="ARBA00022989"/>
    </source>
</evidence>
<dbReference type="EMBL" id="JAUOPG010000006">
    <property type="protein sequence ID" value="MDO6454110.1"/>
    <property type="molecule type" value="Genomic_DNA"/>
</dbReference>
<dbReference type="SMART" id="SM00382">
    <property type="entry name" value="AAA"/>
    <property type="match status" value="1"/>
</dbReference>
<evidence type="ECO:0000256" key="2">
    <source>
        <dbReference type="ARBA" id="ARBA00022692"/>
    </source>
</evidence>
<feature type="transmembrane region" description="Helical" evidence="7">
    <location>
        <begin position="241"/>
        <end position="265"/>
    </location>
</feature>
<dbReference type="SUPFAM" id="SSF52540">
    <property type="entry name" value="P-loop containing nucleoside triphosphate hydrolases"/>
    <property type="match status" value="1"/>
</dbReference>
<keyword evidence="6 7" id="KW-0472">Membrane</keyword>
<dbReference type="Pfam" id="PF00005">
    <property type="entry name" value="ABC_tran"/>
    <property type="match status" value="1"/>
</dbReference>
<dbReference type="RefSeq" id="WP_303550579.1">
    <property type="nucleotide sequence ID" value="NZ_JAUOPG010000006.1"/>
</dbReference>
<feature type="transmembrane region" description="Helical" evidence="7">
    <location>
        <begin position="42"/>
        <end position="59"/>
    </location>
</feature>